<keyword evidence="6" id="KW-1003">Cell membrane</keyword>
<dbReference type="GO" id="GO:0006820">
    <property type="term" value="P:monoatomic anion transport"/>
    <property type="evidence" value="ECO:0007669"/>
    <property type="project" value="TreeGrafter"/>
</dbReference>
<evidence type="ECO:0000256" key="2">
    <source>
        <dbReference type="ARBA" id="ARBA00004554"/>
    </source>
</evidence>
<protein>
    <recommendedName>
        <fullName evidence="22">Sialin</fullName>
    </recommendedName>
    <alternativeName>
        <fullName evidence="25">H(+)/nitrate cotransporter</fullName>
    </alternativeName>
    <alternativeName>
        <fullName evidence="23">H(+)/sialic acid cotransporter</fullName>
    </alternativeName>
    <alternativeName>
        <fullName evidence="24">Vesicular excitatory amino acid transporter</fullName>
    </alternativeName>
</protein>
<dbReference type="PANTHER" id="PTHR11662">
    <property type="entry name" value="SOLUTE CARRIER FAMILY 17"/>
    <property type="match status" value="1"/>
</dbReference>
<keyword evidence="14" id="KW-0968">Cytoplasmic vesicle</keyword>
<gene>
    <name evidence="29" type="ORF">KP79_PYT01383</name>
</gene>
<proteinExistence type="predicted"/>
<feature type="domain" description="Major facilitator superfamily (MFS) profile" evidence="28">
    <location>
        <begin position="38"/>
        <end position="491"/>
    </location>
</feature>
<keyword evidence="12" id="KW-0325">Glycoprotein</keyword>
<evidence type="ECO:0000313" key="30">
    <source>
        <dbReference type="Proteomes" id="UP000242188"/>
    </source>
</evidence>
<comment type="subcellular location">
    <subcellularLocation>
        <location evidence="2">Basolateral cell membrane</location>
        <topology evidence="2">Multi-pass membrane protein</topology>
    </subcellularLocation>
    <subcellularLocation>
        <location evidence="3">Cytoplasmic vesicle</location>
        <location evidence="3">Secretory vesicle membrane</location>
        <topology evidence="3">Multi-pass membrane protein</topology>
    </subcellularLocation>
    <subcellularLocation>
        <location evidence="1">Cytoplasmic vesicle</location>
        <location evidence="1">Secretory vesicle</location>
        <location evidence="1">Synaptic vesicle membrane</location>
    </subcellularLocation>
    <subcellularLocation>
        <location evidence="4">Lysosome membrane</location>
    </subcellularLocation>
</comment>
<evidence type="ECO:0000256" key="7">
    <source>
        <dbReference type="ARBA" id="ARBA00022692"/>
    </source>
</evidence>
<evidence type="ECO:0000256" key="3">
    <source>
        <dbReference type="ARBA" id="ARBA00004638"/>
    </source>
</evidence>
<reference evidence="29 30" key="1">
    <citation type="journal article" date="2017" name="Nat. Ecol. Evol.">
        <title>Scallop genome provides insights into evolution of bilaterian karyotype and development.</title>
        <authorList>
            <person name="Wang S."/>
            <person name="Zhang J."/>
            <person name="Jiao W."/>
            <person name="Li J."/>
            <person name="Xun X."/>
            <person name="Sun Y."/>
            <person name="Guo X."/>
            <person name="Huan P."/>
            <person name="Dong B."/>
            <person name="Zhang L."/>
            <person name="Hu X."/>
            <person name="Sun X."/>
            <person name="Wang J."/>
            <person name="Zhao C."/>
            <person name="Wang Y."/>
            <person name="Wang D."/>
            <person name="Huang X."/>
            <person name="Wang R."/>
            <person name="Lv J."/>
            <person name="Li Y."/>
            <person name="Zhang Z."/>
            <person name="Liu B."/>
            <person name="Lu W."/>
            <person name="Hui Y."/>
            <person name="Liang J."/>
            <person name="Zhou Z."/>
            <person name="Hou R."/>
            <person name="Li X."/>
            <person name="Liu Y."/>
            <person name="Li H."/>
            <person name="Ning X."/>
            <person name="Lin Y."/>
            <person name="Zhao L."/>
            <person name="Xing Q."/>
            <person name="Dou J."/>
            <person name="Li Y."/>
            <person name="Mao J."/>
            <person name="Guo H."/>
            <person name="Dou H."/>
            <person name="Li T."/>
            <person name="Mu C."/>
            <person name="Jiang W."/>
            <person name="Fu Q."/>
            <person name="Fu X."/>
            <person name="Miao Y."/>
            <person name="Liu J."/>
            <person name="Yu Q."/>
            <person name="Li R."/>
            <person name="Liao H."/>
            <person name="Li X."/>
            <person name="Kong Y."/>
            <person name="Jiang Z."/>
            <person name="Chourrout D."/>
            <person name="Li R."/>
            <person name="Bao Z."/>
        </authorList>
    </citation>
    <scope>NUCLEOTIDE SEQUENCE [LARGE SCALE GENOMIC DNA]</scope>
    <source>
        <strain evidence="29 30">PY_sf001</strain>
    </source>
</reference>
<dbReference type="EMBL" id="NEDP02004077">
    <property type="protein sequence ID" value="OWF46793.1"/>
    <property type="molecule type" value="Genomic_DNA"/>
</dbReference>
<keyword evidence="10" id="KW-0770">Synapse</keyword>
<keyword evidence="8" id="KW-0769">Symport</keyword>
<evidence type="ECO:0000256" key="8">
    <source>
        <dbReference type="ARBA" id="ARBA00022847"/>
    </source>
</evidence>
<dbReference type="Gene3D" id="1.20.1250.20">
    <property type="entry name" value="MFS general substrate transporter like domains"/>
    <property type="match status" value="2"/>
</dbReference>
<evidence type="ECO:0000256" key="9">
    <source>
        <dbReference type="ARBA" id="ARBA00022989"/>
    </source>
</evidence>
<evidence type="ECO:0000256" key="22">
    <source>
        <dbReference type="ARBA" id="ARBA00069713"/>
    </source>
</evidence>
<dbReference type="FunFam" id="1.20.1250.20:FF:000003">
    <property type="entry name" value="Solute carrier family 17 member 3"/>
    <property type="match status" value="1"/>
</dbReference>
<dbReference type="InterPro" id="IPR050382">
    <property type="entry name" value="MFS_Na/Anion_cotransporter"/>
</dbReference>
<evidence type="ECO:0000256" key="20">
    <source>
        <dbReference type="ARBA" id="ARBA00051612"/>
    </source>
</evidence>
<dbReference type="OrthoDB" id="2985014at2759"/>
<feature type="transmembrane region" description="Helical" evidence="27">
    <location>
        <begin position="377"/>
        <end position="406"/>
    </location>
</feature>
<evidence type="ECO:0000256" key="10">
    <source>
        <dbReference type="ARBA" id="ARBA00023018"/>
    </source>
</evidence>
<evidence type="ECO:0000256" key="18">
    <source>
        <dbReference type="ARBA" id="ARBA00051403"/>
    </source>
</evidence>
<feature type="transmembrane region" description="Helical" evidence="27">
    <location>
        <begin position="198"/>
        <end position="220"/>
    </location>
</feature>
<dbReference type="InterPro" id="IPR020846">
    <property type="entry name" value="MFS_dom"/>
</dbReference>
<evidence type="ECO:0000256" key="4">
    <source>
        <dbReference type="ARBA" id="ARBA00004656"/>
    </source>
</evidence>
<dbReference type="PANTHER" id="PTHR11662:SF399">
    <property type="entry name" value="FI19708P1-RELATED"/>
    <property type="match status" value="1"/>
</dbReference>
<dbReference type="Proteomes" id="UP000242188">
    <property type="component" value="Unassembled WGS sequence"/>
</dbReference>
<evidence type="ECO:0000256" key="17">
    <source>
        <dbReference type="ARBA" id="ARBA00050625"/>
    </source>
</evidence>
<dbReference type="CDD" id="cd17318">
    <property type="entry name" value="MFS_SLC17"/>
    <property type="match status" value="1"/>
</dbReference>
<evidence type="ECO:0000256" key="23">
    <source>
        <dbReference type="ARBA" id="ARBA00080244"/>
    </source>
</evidence>
<dbReference type="GO" id="GO:0015293">
    <property type="term" value="F:symporter activity"/>
    <property type="evidence" value="ECO:0007669"/>
    <property type="project" value="UniProtKB-KW"/>
</dbReference>
<evidence type="ECO:0000256" key="6">
    <source>
        <dbReference type="ARBA" id="ARBA00022475"/>
    </source>
</evidence>
<comment type="catalytic activity">
    <reaction evidence="20">
        <text>D-glucuronate(out) + H(+)(out) = D-glucuronate(in) + H(+)(in)</text>
        <dbReference type="Rhea" id="RHEA:72591"/>
        <dbReference type="ChEBI" id="CHEBI:15378"/>
        <dbReference type="ChEBI" id="CHEBI:58720"/>
    </reaction>
    <physiologicalReaction direction="left-to-right" evidence="20">
        <dbReference type="Rhea" id="RHEA:72592"/>
    </physiologicalReaction>
</comment>
<name>A0A210QDG5_MIZYE</name>
<dbReference type="InterPro" id="IPR036259">
    <property type="entry name" value="MFS_trans_sf"/>
</dbReference>
<feature type="transmembrane region" description="Helical" evidence="27">
    <location>
        <begin position="292"/>
        <end position="316"/>
    </location>
</feature>
<feature type="transmembrane region" description="Helical" evidence="27">
    <location>
        <begin position="138"/>
        <end position="156"/>
    </location>
</feature>
<dbReference type="GO" id="GO:0030672">
    <property type="term" value="C:synaptic vesicle membrane"/>
    <property type="evidence" value="ECO:0007669"/>
    <property type="project" value="UniProtKB-SubCell"/>
</dbReference>
<evidence type="ECO:0000256" key="16">
    <source>
        <dbReference type="ARBA" id="ARBA00050554"/>
    </source>
</evidence>
<evidence type="ECO:0000256" key="15">
    <source>
        <dbReference type="ARBA" id="ARBA00050101"/>
    </source>
</evidence>
<comment type="catalytic activity">
    <reaction evidence="16">
        <text>L-aspartate(out) = L-aspartate(in)</text>
        <dbReference type="Rhea" id="RHEA:66332"/>
        <dbReference type="ChEBI" id="CHEBI:29991"/>
    </reaction>
    <physiologicalReaction direction="left-to-right" evidence="16">
        <dbReference type="Rhea" id="RHEA:66333"/>
    </physiologicalReaction>
</comment>
<keyword evidence="11 27" id="KW-0472">Membrane</keyword>
<feature type="transmembrane region" description="Helical" evidence="27">
    <location>
        <begin position="36"/>
        <end position="55"/>
    </location>
</feature>
<evidence type="ECO:0000256" key="25">
    <source>
        <dbReference type="ARBA" id="ARBA00081925"/>
    </source>
</evidence>
<feature type="region of interest" description="Disordered" evidence="26">
    <location>
        <begin position="1"/>
        <end position="31"/>
    </location>
</feature>
<feature type="transmembrane region" description="Helical" evidence="27">
    <location>
        <begin position="336"/>
        <end position="356"/>
    </location>
</feature>
<comment type="catalytic activity">
    <reaction evidence="19">
        <text>L-glutamate(out) = L-glutamate(in)</text>
        <dbReference type="Rhea" id="RHEA:66336"/>
        <dbReference type="ChEBI" id="CHEBI:29985"/>
    </reaction>
    <physiologicalReaction direction="left-to-right" evidence="19">
        <dbReference type="Rhea" id="RHEA:66337"/>
    </physiologicalReaction>
</comment>
<dbReference type="GO" id="GO:0016323">
    <property type="term" value="C:basolateral plasma membrane"/>
    <property type="evidence" value="ECO:0007669"/>
    <property type="project" value="UniProtKB-SubCell"/>
</dbReference>
<evidence type="ECO:0000256" key="27">
    <source>
        <dbReference type="SAM" id="Phobius"/>
    </source>
</evidence>
<dbReference type="PROSITE" id="PS50850">
    <property type="entry name" value="MFS"/>
    <property type="match status" value="1"/>
</dbReference>
<evidence type="ECO:0000256" key="14">
    <source>
        <dbReference type="ARBA" id="ARBA00023329"/>
    </source>
</evidence>
<comment type="catalytic activity">
    <reaction evidence="17">
        <text>N-acetylneuraminate(in) + H(+)(in) = N-acetylneuraminate(out) + H(+)(out)</text>
        <dbReference type="Rhea" id="RHEA:28987"/>
        <dbReference type="ChEBI" id="CHEBI:15378"/>
        <dbReference type="ChEBI" id="CHEBI:35418"/>
    </reaction>
    <physiologicalReaction direction="right-to-left" evidence="17">
        <dbReference type="Rhea" id="RHEA:28989"/>
    </physiologicalReaction>
</comment>
<keyword evidence="5" id="KW-0813">Transport</keyword>
<keyword evidence="9 27" id="KW-1133">Transmembrane helix</keyword>
<comment type="catalytic activity">
    <reaction evidence="18">
        <text>N-acetyl-L-aspartyl-L-glutamate(out) = N-acetyl-L-aspartyl-L-glutamate(in)</text>
        <dbReference type="Rhea" id="RHEA:72599"/>
        <dbReference type="ChEBI" id="CHEBI:76931"/>
    </reaction>
    <physiologicalReaction direction="left-to-right" evidence="18">
        <dbReference type="Rhea" id="RHEA:72600"/>
    </physiologicalReaction>
</comment>
<evidence type="ECO:0000256" key="19">
    <source>
        <dbReference type="ARBA" id="ARBA00051447"/>
    </source>
</evidence>
<evidence type="ECO:0000256" key="26">
    <source>
        <dbReference type="SAM" id="MobiDB-lite"/>
    </source>
</evidence>
<evidence type="ECO:0000259" key="28">
    <source>
        <dbReference type="PROSITE" id="PS50850"/>
    </source>
</evidence>
<evidence type="ECO:0000256" key="5">
    <source>
        <dbReference type="ARBA" id="ARBA00022448"/>
    </source>
</evidence>
<sequence length="521" mass="56758">MSINADDETSKLLRYGASENEKSLGTRNNVPPHKGYGARHTLAVLAFLGCFNTYAMRFNLSVAMVAMTNHTDIRSDSNLTTGSECSSMNQTKKAVNQAPEFDWDEATQGFILSSFFYGYVVTQIPGGWLAGRFGGKQLFGLSVLIPGILTLLTPLVTKLGPAALIVTRVLEGLAGGLTFPALASMLGQWVPEMERTIIPMFIFAGCSLGNTVCLPIVGYLSTSESMGGWPSGFYIFGGLACVWYLFWQFLVHNTPAQHPTISKAERDYIQSTTGATTAVKTSSKDYIVPWRAILTSSAVWAVVVLNFTASWGYFVTLTSLPTYMNKIQKYDIAQDGLFVALPDLVNLILGLITSWISDYLRQKGYLSTVAVRKLTTLIGLSAAAVVLPFITLAGCNHVVVVVLIVAGNGMLGVSWTGLGSNIYDIGHNYAGTLSGISNFFGNIPGIIAPYAVGLITNNQETMARWEIVFYISINICIYLDLSRFSYLAKDQNSLGTGFPKKRHTIPKLRSNNYNLTVLNLH</sequence>
<feature type="transmembrane region" description="Helical" evidence="27">
    <location>
        <begin position="462"/>
        <end position="481"/>
    </location>
</feature>
<keyword evidence="7 27" id="KW-0812">Transmembrane</keyword>
<dbReference type="SUPFAM" id="SSF103473">
    <property type="entry name" value="MFS general substrate transporter"/>
    <property type="match status" value="1"/>
</dbReference>
<dbReference type="AlphaFoldDB" id="A0A210QDG5"/>
<evidence type="ECO:0000256" key="12">
    <source>
        <dbReference type="ARBA" id="ARBA00023180"/>
    </source>
</evidence>
<organism evidence="29 30">
    <name type="scientific">Mizuhopecten yessoensis</name>
    <name type="common">Japanese scallop</name>
    <name type="synonym">Patinopecten yessoensis</name>
    <dbReference type="NCBI Taxonomy" id="6573"/>
    <lineage>
        <taxon>Eukaryota</taxon>
        <taxon>Metazoa</taxon>
        <taxon>Spiralia</taxon>
        <taxon>Lophotrochozoa</taxon>
        <taxon>Mollusca</taxon>
        <taxon>Bivalvia</taxon>
        <taxon>Autobranchia</taxon>
        <taxon>Pteriomorphia</taxon>
        <taxon>Pectinida</taxon>
        <taxon>Pectinoidea</taxon>
        <taxon>Pectinidae</taxon>
        <taxon>Mizuhopecten</taxon>
    </lineage>
</organism>
<evidence type="ECO:0000313" key="29">
    <source>
        <dbReference type="EMBL" id="OWF46793.1"/>
    </source>
</evidence>
<evidence type="ECO:0000256" key="13">
    <source>
        <dbReference type="ARBA" id="ARBA00023228"/>
    </source>
</evidence>
<dbReference type="InterPro" id="IPR011701">
    <property type="entry name" value="MFS"/>
</dbReference>
<dbReference type="GO" id="GO:0046942">
    <property type="term" value="P:carboxylic acid transport"/>
    <property type="evidence" value="ECO:0007669"/>
    <property type="project" value="UniProtKB-ARBA"/>
</dbReference>
<keyword evidence="30" id="KW-1185">Reference proteome</keyword>
<keyword evidence="13" id="KW-0458">Lysosome</keyword>
<dbReference type="GO" id="GO:0005765">
    <property type="term" value="C:lysosomal membrane"/>
    <property type="evidence" value="ECO:0007669"/>
    <property type="project" value="UniProtKB-SubCell"/>
</dbReference>
<evidence type="ECO:0000256" key="11">
    <source>
        <dbReference type="ARBA" id="ARBA00023136"/>
    </source>
</evidence>
<evidence type="ECO:0000256" key="21">
    <source>
        <dbReference type="ARBA" id="ARBA00056891"/>
    </source>
</evidence>
<dbReference type="STRING" id="6573.A0A210QDG5"/>
<evidence type="ECO:0000256" key="24">
    <source>
        <dbReference type="ARBA" id="ARBA00081195"/>
    </source>
</evidence>
<evidence type="ECO:0000256" key="1">
    <source>
        <dbReference type="ARBA" id="ARBA00004432"/>
    </source>
</evidence>
<comment type="caution">
    <text evidence="29">The sequence shown here is derived from an EMBL/GenBank/DDBJ whole genome shotgun (WGS) entry which is preliminary data.</text>
</comment>
<comment type="catalytic activity">
    <reaction evidence="15">
        <text>2 nitrate(out) + H(+)(out) = 2 nitrate(in) + H(+)(in)</text>
        <dbReference type="Rhea" id="RHEA:71539"/>
        <dbReference type="ChEBI" id="CHEBI:15378"/>
        <dbReference type="ChEBI" id="CHEBI:17632"/>
    </reaction>
    <physiologicalReaction direction="left-to-right" evidence="15">
        <dbReference type="Rhea" id="RHEA:71540"/>
    </physiologicalReaction>
</comment>
<comment type="function">
    <text evidence="21">Receptor for CM101, a polysaccharide produced by group B Streptococcus with antipathoangiogenic properties.</text>
</comment>
<dbReference type="Pfam" id="PF07690">
    <property type="entry name" value="MFS_1"/>
    <property type="match status" value="1"/>
</dbReference>
<dbReference type="FunFam" id="1.20.1250.20:FF:000067">
    <property type="entry name" value="sialin isoform X2"/>
    <property type="match status" value="1"/>
</dbReference>
<accession>A0A210QDG5</accession>
<feature type="transmembrane region" description="Helical" evidence="27">
    <location>
        <begin position="232"/>
        <end position="251"/>
    </location>
</feature>